<gene>
    <name evidence="1" type="ORF">H0235_015659</name>
</gene>
<proteinExistence type="predicted"/>
<evidence type="ECO:0000313" key="2">
    <source>
        <dbReference type="Proteomes" id="UP000600918"/>
    </source>
</evidence>
<evidence type="ECO:0000313" key="1">
    <source>
        <dbReference type="EMBL" id="KAF7399922.1"/>
    </source>
</evidence>
<comment type="caution">
    <text evidence="1">The sequence shown here is derived from an EMBL/GenBank/DDBJ whole genome shotgun (WGS) entry which is preliminary data.</text>
</comment>
<accession>A0A834K4D6</accession>
<sequence length="96" mass="10688">MEFRETKSSILFLGERLHGKLRRFGTAVRVKICKREQIDEASPMGGSALLGDPTSFRAFSEPALPSSIKRGQVHLAKADGRDREKKFAFPDIGNVK</sequence>
<keyword evidence="2" id="KW-1185">Reference proteome</keyword>
<reference evidence="1" key="1">
    <citation type="journal article" date="2020" name="G3 (Bethesda)">
        <title>High-Quality Assemblies for Three Invasive Social Wasps from the &lt;i&gt;Vespula&lt;/i&gt; Genus.</title>
        <authorList>
            <person name="Harrop T.W.R."/>
            <person name="Guhlin J."/>
            <person name="McLaughlin G.M."/>
            <person name="Permina E."/>
            <person name="Stockwell P."/>
            <person name="Gilligan J."/>
            <person name="Le Lec M.F."/>
            <person name="Gruber M.A.M."/>
            <person name="Quinn O."/>
            <person name="Lovegrove M."/>
            <person name="Duncan E.J."/>
            <person name="Remnant E.J."/>
            <person name="Van Eeckhoven J."/>
            <person name="Graham B."/>
            <person name="Knapp R.A."/>
            <person name="Langford K.W."/>
            <person name="Kronenberg Z."/>
            <person name="Press M.O."/>
            <person name="Eacker S.M."/>
            <person name="Wilson-Rankin E.E."/>
            <person name="Purcell J."/>
            <person name="Lester P.J."/>
            <person name="Dearden P.K."/>
        </authorList>
    </citation>
    <scope>NUCLEOTIDE SEQUENCE</scope>
    <source>
        <strain evidence="1">Volc-1</strain>
    </source>
</reference>
<protein>
    <submittedName>
        <fullName evidence="1">Uncharacterized protein</fullName>
    </submittedName>
</protein>
<dbReference type="AlphaFoldDB" id="A0A834K4D6"/>
<organism evidence="1 2">
    <name type="scientific">Vespula pensylvanica</name>
    <name type="common">Western yellow jacket</name>
    <name type="synonym">Wasp</name>
    <dbReference type="NCBI Taxonomy" id="30213"/>
    <lineage>
        <taxon>Eukaryota</taxon>
        <taxon>Metazoa</taxon>
        <taxon>Ecdysozoa</taxon>
        <taxon>Arthropoda</taxon>
        <taxon>Hexapoda</taxon>
        <taxon>Insecta</taxon>
        <taxon>Pterygota</taxon>
        <taxon>Neoptera</taxon>
        <taxon>Endopterygota</taxon>
        <taxon>Hymenoptera</taxon>
        <taxon>Apocrita</taxon>
        <taxon>Aculeata</taxon>
        <taxon>Vespoidea</taxon>
        <taxon>Vespidae</taxon>
        <taxon>Vespinae</taxon>
        <taxon>Vespula</taxon>
    </lineage>
</organism>
<dbReference type="Proteomes" id="UP000600918">
    <property type="component" value="Unassembled WGS sequence"/>
</dbReference>
<name>A0A834K4D6_VESPE</name>
<dbReference type="EMBL" id="JACSDY010000018">
    <property type="protein sequence ID" value="KAF7399922.1"/>
    <property type="molecule type" value="Genomic_DNA"/>
</dbReference>